<protein>
    <submittedName>
        <fullName evidence="1">Starch-binding associating with outer membrane</fullName>
    </submittedName>
</protein>
<evidence type="ECO:0000313" key="1">
    <source>
        <dbReference type="EMBL" id="STZ28286.1"/>
    </source>
</evidence>
<dbReference type="InterPro" id="IPR041662">
    <property type="entry name" value="SusD-like_2"/>
</dbReference>
<dbReference type="InterPro" id="IPR011990">
    <property type="entry name" value="TPR-like_helical_dom_sf"/>
</dbReference>
<dbReference type="SUPFAM" id="SSF48452">
    <property type="entry name" value="TPR-like"/>
    <property type="match status" value="1"/>
</dbReference>
<proteinExistence type="predicted"/>
<sequence length="476" mass="54404">MKRIIYIAASVFFFISCTENFEEVNTNPNLIDQISPGTLVNEIIYNMANNNVRNYYDITAELMQVKLPYPSFYGGRHRYEILDNTGNSQWNASYKWAKNIREMLAVSEANPNDANYKAIGLTLRAWIYSNLTDSFGDIPFSEASKGDEGGIKPKYDTQQEIYMTLLQDLEDANALYNHENPMLYGKEILFDNNTKNWQRFTNSLRLRLLLRISNVYPEAFGIMVTMLSQEDKYPVITDFTQSAALKVTGITPNLSPWSRALDFSTNQATAAFFVDHLNELKDPRLAVYATEAKDLEGKPIGYVGIPSAYVGDNSQFKFSPSYMNNKQVVAPMSIPILMHSEVEFIKAELAQRGYYNSSNAAQYYTNGVKSAILFVTGKEAPSSYFEQEKAKYDGSLAQIMLQKYVSLYFTDYQQWSEYRRTGLPVLPTTSSMLNDGKMPYRLLYHSDQKVYNPTNYTEASQRIGGDKMNSKIWWIN</sequence>
<name>A0A378RMP8_MYROD</name>
<dbReference type="Pfam" id="PF12771">
    <property type="entry name" value="SusD-like_2"/>
    <property type="match status" value="1"/>
</dbReference>
<dbReference type="RefSeq" id="WP_115091221.1">
    <property type="nucleotide sequence ID" value="NZ_CP068107.1"/>
</dbReference>
<reference evidence="1 2" key="1">
    <citation type="submission" date="2018-06" db="EMBL/GenBank/DDBJ databases">
        <authorList>
            <consortium name="Pathogen Informatics"/>
            <person name="Doyle S."/>
        </authorList>
    </citation>
    <scope>NUCLEOTIDE SEQUENCE [LARGE SCALE GENOMIC DNA]</scope>
    <source>
        <strain evidence="1 2">NCTC11179</strain>
    </source>
</reference>
<evidence type="ECO:0000313" key="2">
    <source>
        <dbReference type="Proteomes" id="UP000255024"/>
    </source>
</evidence>
<dbReference type="AlphaFoldDB" id="A0A378RMP8"/>
<accession>A0A378RMP8</accession>
<dbReference type="PROSITE" id="PS51257">
    <property type="entry name" value="PROKAR_LIPOPROTEIN"/>
    <property type="match status" value="1"/>
</dbReference>
<dbReference type="EMBL" id="UGQL01000001">
    <property type="protein sequence ID" value="STZ28286.1"/>
    <property type="molecule type" value="Genomic_DNA"/>
</dbReference>
<dbReference type="Gene3D" id="1.25.40.390">
    <property type="match status" value="1"/>
</dbReference>
<dbReference type="Proteomes" id="UP000255024">
    <property type="component" value="Unassembled WGS sequence"/>
</dbReference>
<gene>
    <name evidence="1" type="ORF">NCTC11179_01828</name>
</gene>
<keyword evidence="2" id="KW-1185">Reference proteome</keyword>
<organism evidence="1 2">
    <name type="scientific">Myroides odoratus</name>
    <name type="common">Flavobacterium odoratum</name>
    <dbReference type="NCBI Taxonomy" id="256"/>
    <lineage>
        <taxon>Bacteria</taxon>
        <taxon>Pseudomonadati</taxon>
        <taxon>Bacteroidota</taxon>
        <taxon>Flavobacteriia</taxon>
        <taxon>Flavobacteriales</taxon>
        <taxon>Flavobacteriaceae</taxon>
        <taxon>Myroides</taxon>
    </lineage>
</organism>